<name>A0A173YMK1_FLAPL</name>
<evidence type="ECO:0000313" key="3">
    <source>
        <dbReference type="EMBL" id="CUN64547.1"/>
    </source>
</evidence>
<gene>
    <name evidence="3" type="ORF">ERS852411_00245</name>
</gene>
<dbReference type="EMBL" id="CYZT01000007">
    <property type="protein sequence ID" value="CUN64547.1"/>
    <property type="molecule type" value="Genomic_DNA"/>
</dbReference>
<accession>A0A173YMK1</accession>
<dbReference type="InterPro" id="IPR056906">
    <property type="entry name" value="ORF2/G2P_dom"/>
</dbReference>
<reference evidence="3 4" key="1">
    <citation type="submission" date="2015-09" db="EMBL/GenBank/DDBJ databases">
        <authorList>
            <consortium name="Pathogen Informatics"/>
        </authorList>
    </citation>
    <scope>NUCLEOTIDE SEQUENCE [LARGE SCALE GENOMIC DNA]</scope>
    <source>
        <strain evidence="3 4">2789STDY5608854</strain>
    </source>
</reference>
<evidence type="ECO:0000313" key="4">
    <source>
        <dbReference type="Proteomes" id="UP000095746"/>
    </source>
</evidence>
<organism evidence="3 4">
    <name type="scientific">Flavonifractor plautii</name>
    <name type="common">Fusobacterium plautii</name>
    <dbReference type="NCBI Taxonomy" id="292800"/>
    <lineage>
        <taxon>Bacteria</taxon>
        <taxon>Bacillati</taxon>
        <taxon>Bacillota</taxon>
        <taxon>Clostridia</taxon>
        <taxon>Eubacteriales</taxon>
        <taxon>Oscillospiraceae</taxon>
        <taxon>Flavonifractor</taxon>
    </lineage>
</organism>
<feature type="region of interest" description="Disordered" evidence="1">
    <location>
        <begin position="303"/>
        <end position="322"/>
    </location>
</feature>
<dbReference type="Proteomes" id="UP000095746">
    <property type="component" value="Unassembled WGS sequence"/>
</dbReference>
<protein>
    <recommendedName>
        <fullName evidence="2">Replication-associated protein ORF2/G2P domain-containing protein</fullName>
    </recommendedName>
</protein>
<proteinExistence type="predicted"/>
<feature type="domain" description="Replication-associated protein ORF2/G2P" evidence="2">
    <location>
        <begin position="94"/>
        <end position="196"/>
    </location>
</feature>
<dbReference type="Pfam" id="PF23343">
    <property type="entry name" value="REP_ORF2-G2P"/>
    <property type="match status" value="1"/>
</dbReference>
<evidence type="ECO:0000259" key="2">
    <source>
        <dbReference type="Pfam" id="PF23343"/>
    </source>
</evidence>
<evidence type="ECO:0000256" key="1">
    <source>
        <dbReference type="SAM" id="MobiDB-lite"/>
    </source>
</evidence>
<dbReference type="AlphaFoldDB" id="A0A173YMK1"/>
<dbReference type="RefSeq" id="WP_021630096.1">
    <property type="nucleotide sequence ID" value="NZ_JADMOW010000006.1"/>
</dbReference>
<sequence length="322" mass="36304">MRIQRIENERPTPKAPVTVKVCGNVIEVRHSEQGAPEITIEKLSADEYLDKRTGEIKEFQHTENRAENTASVAQTLRNLRDLINANLTDPERALWVTLTYREIMTDQERLYRDFHAFWKRFLRWQAKAGQEQAEYIAAAEPQGRGAWHLHLLLLFPGKAPFIPNSEMARLWGQGFTKTKSMKGVDNPGMYLTAYLGDMELPEAAMSGAARGRLTEVETEDERGVKQKKAIVKGARLHLYPSGFNLYRCSRGVKRPEVEEMTEGEAQELIGGAPLTYEKTIAVKNGEGRTVNVINYRQYNKARAAVEKPGEAGAEGSGNRSQE</sequence>